<accession>A0A075M9R5</accession>
<dbReference type="AlphaFoldDB" id="A0A075M9R5"/>
<protein>
    <submittedName>
        <fullName evidence="1">Uncharacterized protein</fullName>
    </submittedName>
</protein>
<dbReference type="EMBL" id="KJ484626">
    <property type="protein sequence ID" value="AIF77470.1"/>
    <property type="molecule type" value="Genomic_DNA"/>
</dbReference>
<keyword evidence="1" id="KW-0614">Plasmid</keyword>
<sequence>MYAILLLQLMDHRKQVTRLGIPFRPEHPYETHARLLLL</sequence>
<proteinExistence type="predicted"/>
<name>A0A075M9R5_ECOLX</name>
<organism evidence="1">
    <name type="scientific">Escherichia coli</name>
    <dbReference type="NCBI Taxonomy" id="562"/>
    <lineage>
        <taxon>Bacteria</taxon>
        <taxon>Pseudomonadati</taxon>
        <taxon>Pseudomonadota</taxon>
        <taxon>Gammaproteobacteria</taxon>
        <taxon>Enterobacterales</taxon>
        <taxon>Enterobacteriaceae</taxon>
        <taxon>Escherichia</taxon>
    </lineage>
</organism>
<evidence type="ECO:0000313" key="1">
    <source>
        <dbReference type="EMBL" id="AIF77470.1"/>
    </source>
</evidence>
<geneLocation type="plasmid" evidence="1">
    <name>pH2332-166</name>
</geneLocation>
<reference evidence="1" key="1">
    <citation type="journal article" date="2014" name="J. Antimicrob. Chemother.">
        <title>Nucleotide sequences of 16 transmissible plasmids identified in nine multidrug-resistant Escherichia coli isolates expressing an ESBL phenotype isolated from food-producing animals and healthy humans.</title>
        <authorList>
            <person name="Wang J."/>
            <person name="Stephan R."/>
            <person name="Power K."/>
            <person name="Yan Q."/>
            <person name="Hachler H."/>
            <person name="Fanning S."/>
        </authorList>
    </citation>
    <scope>NUCLEOTIDE SEQUENCE</scope>
    <source>
        <strain evidence="1">Human-2332</strain>
        <plasmid evidence="1">pH2332-166</plasmid>
    </source>
</reference>